<dbReference type="AlphaFoldDB" id="A0RWD5"/>
<dbReference type="STRING" id="414004.CENSYa_1020"/>
<reference evidence="1 2" key="1">
    <citation type="journal article" date="2006" name="Proc. Natl. Acad. Sci. U.S.A.">
        <title>Genomic analysis of the uncultivated marine crenarchaeote Cenarchaeum symbiosum.</title>
        <authorList>
            <person name="Hallam S.J."/>
            <person name="Konstantinidis K.T."/>
            <person name="Putnam N."/>
            <person name="Schleper C."/>
            <person name="Watanabe Y."/>
            <person name="Sugahara J."/>
            <person name="Preston C."/>
            <person name="de la Torre J."/>
            <person name="Richardson P.M."/>
            <person name="DeLong E.F."/>
        </authorList>
    </citation>
    <scope>NUCLEOTIDE SEQUENCE [LARGE SCALE GENOMIC DNA]</scope>
    <source>
        <strain evidence="2">A</strain>
    </source>
</reference>
<evidence type="ECO:0000313" key="2">
    <source>
        <dbReference type="Proteomes" id="UP000000758"/>
    </source>
</evidence>
<evidence type="ECO:0000313" key="1">
    <source>
        <dbReference type="EMBL" id="ABK77652.1"/>
    </source>
</evidence>
<keyword evidence="2" id="KW-1185">Reference proteome</keyword>
<gene>
    <name evidence="1" type="ordered locus">CENSYa_1020</name>
</gene>
<dbReference type="HOGENOM" id="CLU_2662152_0_0_2"/>
<accession>A0RWD5</accession>
<protein>
    <submittedName>
        <fullName evidence="1">Uncharacterized protein</fullName>
    </submittedName>
</protein>
<organism evidence="1 2">
    <name type="scientific">Cenarchaeum symbiosum (strain A)</name>
    <dbReference type="NCBI Taxonomy" id="414004"/>
    <lineage>
        <taxon>Archaea</taxon>
        <taxon>Nitrososphaerota</taxon>
        <taxon>Candidatus Cenarchaeales</taxon>
        <taxon>Candidatus Cenarchaeaceae</taxon>
        <taxon>Candidatus Cenarchaeum</taxon>
    </lineage>
</organism>
<dbReference type="Proteomes" id="UP000000758">
    <property type="component" value="Chromosome"/>
</dbReference>
<dbReference type="EMBL" id="DP000238">
    <property type="protein sequence ID" value="ABK77652.1"/>
    <property type="molecule type" value="Genomic_DNA"/>
</dbReference>
<dbReference type="KEGG" id="csy:CENSYa_1020"/>
<name>A0RWD5_CENSY</name>
<sequence length="75" mass="7914">MTSLKKHSGLIGTNCYLMAALGGSKSKSYSSSSLGLYLLTLMPSQAGGSGNGWLPFRINPLSSISSSFCPILRDR</sequence>
<dbReference type="EnsemblBacteria" id="ABK77652">
    <property type="protein sequence ID" value="ABK77652"/>
    <property type="gene ID" value="CENSYa_1020"/>
</dbReference>
<proteinExistence type="predicted"/>